<sequence>MQPNAYLPTASITALATSVDCGGVQSAANTLLDGKEKPVGICMHCALDQVSAASASAAPITSRIISSFPSPFDAAREVTNASPAGRFV</sequence>
<dbReference type="AlphaFoldDB" id="A0A1C3VDR6"/>
<gene>
    <name evidence="1" type="ORF">GA0061100_105387</name>
</gene>
<accession>A0A1C3VDR6</accession>
<dbReference type="Proteomes" id="UP000186228">
    <property type="component" value="Unassembled WGS sequence"/>
</dbReference>
<dbReference type="EMBL" id="FMAC01000005">
    <property type="protein sequence ID" value="SCB25829.1"/>
    <property type="molecule type" value="Genomic_DNA"/>
</dbReference>
<reference evidence="2" key="1">
    <citation type="submission" date="2016-08" db="EMBL/GenBank/DDBJ databases">
        <authorList>
            <person name="Varghese N."/>
            <person name="Submissions Spin"/>
        </authorList>
    </citation>
    <scope>NUCLEOTIDE SEQUENCE [LARGE SCALE GENOMIC DNA]</scope>
    <source>
        <strain evidence="2">CCBAU 57015</strain>
    </source>
</reference>
<proteinExistence type="predicted"/>
<protein>
    <submittedName>
        <fullName evidence="1">Uncharacterized protein</fullName>
    </submittedName>
</protein>
<keyword evidence="2" id="KW-1185">Reference proteome</keyword>
<evidence type="ECO:0000313" key="1">
    <source>
        <dbReference type="EMBL" id="SCB25829.1"/>
    </source>
</evidence>
<organism evidence="1 2">
    <name type="scientific">Rhizobium hainanense</name>
    <dbReference type="NCBI Taxonomy" id="52131"/>
    <lineage>
        <taxon>Bacteria</taxon>
        <taxon>Pseudomonadati</taxon>
        <taxon>Pseudomonadota</taxon>
        <taxon>Alphaproteobacteria</taxon>
        <taxon>Hyphomicrobiales</taxon>
        <taxon>Rhizobiaceae</taxon>
        <taxon>Rhizobium/Agrobacterium group</taxon>
        <taxon>Rhizobium</taxon>
    </lineage>
</organism>
<name>A0A1C3VDR6_9HYPH</name>
<evidence type="ECO:0000313" key="2">
    <source>
        <dbReference type="Proteomes" id="UP000186228"/>
    </source>
</evidence>